<evidence type="ECO:0000313" key="9">
    <source>
        <dbReference type="Proteomes" id="UP001309705"/>
    </source>
</evidence>
<keyword evidence="2" id="KW-1003">Cell membrane</keyword>
<feature type="transmembrane region" description="Helical" evidence="6">
    <location>
        <begin position="167"/>
        <end position="188"/>
    </location>
</feature>
<dbReference type="CDD" id="cd17324">
    <property type="entry name" value="MFS_NepI_like"/>
    <property type="match status" value="1"/>
</dbReference>
<dbReference type="SUPFAM" id="SSF103473">
    <property type="entry name" value="MFS general substrate transporter"/>
    <property type="match status" value="1"/>
</dbReference>
<dbReference type="Gene3D" id="1.20.1250.20">
    <property type="entry name" value="MFS general substrate transporter like domains"/>
    <property type="match status" value="1"/>
</dbReference>
<feature type="transmembrane region" description="Helical" evidence="6">
    <location>
        <begin position="48"/>
        <end position="67"/>
    </location>
</feature>
<proteinExistence type="predicted"/>
<organism evidence="8 9">
    <name type="scientific">Brenneria populi</name>
    <dbReference type="NCBI Taxonomy" id="1505588"/>
    <lineage>
        <taxon>Bacteria</taxon>
        <taxon>Pseudomonadati</taxon>
        <taxon>Pseudomonadota</taxon>
        <taxon>Gammaproteobacteria</taxon>
        <taxon>Enterobacterales</taxon>
        <taxon>Pectobacteriaceae</taxon>
        <taxon>Brenneria</taxon>
    </lineage>
</organism>
<dbReference type="Proteomes" id="UP001309705">
    <property type="component" value="Unassembled WGS sequence"/>
</dbReference>
<feature type="transmembrane region" description="Helical" evidence="6">
    <location>
        <begin position="104"/>
        <end position="128"/>
    </location>
</feature>
<gene>
    <name evidence="8" type="ORF">VSX58_19980</name>
</gene>
<feature type="transmembrane region" description="Helical" evidence="6">
    <location>
        <begin position="12"/>
        <end position="36"/>
    </location>
</feature>
<feature type="transmembrane region" description="Helical" evidence="6">
    <location>
        <begin position="362"/>
        <end position="386"/>
    </location>
</feature>
<evidence type="ECO:0000259" key="7">
    <source>
        <dbReference type="PROSITE" id="PS50850"/>
    </source>
</evidence>
<dbReference type="EMBL" id="JAYWTM010000030">
    <property type="protein sequence ID" value="MEC5344879.1"/>
    <property type="molecule type" value="Genomic_DNA"/>
</dbReference>
<evidence type="ECO:0000256" key="4">
    <source>
        <dbReference type="ARBA" id="ARBA00022989"/>
    </source>
</evidence>
<dbReference type="RefSeq" id="WP_327619634.1">
    <property type="nucleotide sequence ID" value="NZ_JAYWTM010000030.1"/>
</dbReference>
<evidence type="ECO:0000256" key="6">
    <source>
        <dbReference type="SAM" id="Phobius"/>
    </source>
</evidence>
<feature type="transmembrane region" description="Helical" evidence="6">
    <location>
        <begin position="300"/>
        <end position="321"/>
    </location>
</feature>
<accession>A0ABU6JW09</accession>
<reference evidence="8 9" key="1">
    <citation type="journal article" date="2017" name="Int. J. Syst. Evol. Microbiol.">
        <title>Brenneria populi subsp. brevivirga subsp. nov. isolated from symptomatic bark of Populus x euramericana canker, and description of Brenneria populi subsp. populi subsp. nov.</title>
        <authorList>
            <person name="Zheng M.H."/>
            <person name="Piao C.G."/>
            <person name="Xue H."/>
            <person name="Guo M.W."/>
            <person name="Li Y."/>
        </authorList>
    </citation>
    <scope>NUCLEOTIDE SEQUENCE [LARGE SCALE GENOMIC DNA]</scope>
    <source>
        <strain evidence="8 9">D9-5</strain>
    </source>
</reference>
<feature type="transmembrane region" description="Helical" evidence="6">
    <location>
        <begin position="333"/>
        <end position="356"/>
    </location>
</feature>
<evidence type="ECO:0000256" key="3">
    <source>
        <dbReference type="ARBA" id="ARBA00022692"/>
    </source>
</evidence>
<name>A0ABU6JW09_9GAMM</name>
<keyword evidence="4 6" id="KW-1133">Transmembrane helix</keyword>
<feature type="transmembrane region" description="Helical" evidence="6">
    <location>
        <begin position="79"/>
        <end position="98"/>
    </location>
</feature>
<dbReference type="PANTHER" id="PTHR43124">
    <property type="entry name" value="PURINE EFFLUX PUMP PBUE"/>
    <property type="match status" value="1"/>
</dbReference>
<evidence type="ECO:0000313" key="8">
    <source>
        <dbReference type="EMBL" id="MEC5344879.1"/>
    </source>
</evidence>
<dbReference type="InterPro" id="IPR011701">
    <property type="entry name" value="MFS"/>
</dbReference>
<comment type="subcellular location">
    <subcellularLocation>
        <location evidence="1">Cell membrane</location>
        <topology evidence="1">Multi-pass membrane protein</topology>
    </subcellularLocation>
</comment>
<evidence type="ECO:0000256" key="5">
    <source>
        <dbReference type="ARBA" id="ARBA00023136"/>
    </source>
</evidence>
<feature type="transmembrane region" description="Helical" evidence="6">
    <location>
        <begin position="248"/>
        <end position="268"/>
    </location>
</feature>
<keyword evidence="5 6" id="KW-0472">Membrane</keyword>
<feature type="transmembrane region" description="Helical" evidence="6">
    <location>
        <begin position="140"/>
        <end position="161"/>
    </location>
</feature>
<keyword evidence="9" id="KW-1185">Reference proteome</keyword>
<evidence type="ECO:0000256" key="1">
    <source>
        <dbReference type="ARBA" id="ARBA00004651"/>
    </source>
</evidence>
<dbReference type="PANTHER" id="PTHR43124:SF5">
    <property type="entry name" value="PURINE RIBONUCLEOSIDE EFFLUX PUMP NEPI"/>
    <property type="match status" value="1"/>
</dbReference>
<keyword evidence="3 6" id="KW-0812">Transmembrane</keyword>
<dbReference type="Pfam" id="PF07690">
    <property type="entry name" value="MFS_1"/>
    <property type="match status" value="1"/>
</dbReference>
<feature type="transmembrane region" description="Helical" evidence="6">
    <location>
        <begin position="275"/>
        <end position="294"/>
    </location>
</feature>
<feature type="domain" description="Major facilitator superfamily (MFS) profile" evidence="7">
    <location>
        <begin position="12"/>
        <end position="392"/>
    </location>
</feature>
<sequence>MNQFTKQGGNWSAVWSLFAGVTCLIAAEFVPVSLLTPIAGDLAISEGMAGQTVTAVGILAVITSLLLAPLTASVDRRKILLSLSTLLVVSCMMVGLAQSYPALIIARAMLGICVGGFWSMASAVVLQLVPTRQIPRALSIVYAGVSVATILSLPLASYLGYLWGWRSVFFGTALLSALSLVWQFMALPSLKPVAGNSFGNMARLLKTRWFAVGMLATVCSYGGYHVVFTYLRPYLEYVLKLSESQLSLVLLVFGLANCIGTFVAGAIIGRHYRATMYLIHLMLAAVAFLLFLTGENQQPGMILIVIWGVIFGFIPVGWSAWITRTLADRAEIAGGLSVAAIQLAIGLAAACGGLIFDSQGMSGILISATTIQMSALALVAASFGLYKLKMGKKV</sequence>
<evidence type="ECO:0000256" key="2">
    <source>
        <dbReference type="ARBA" id="ARBA00022475"/>
    </source>
</evidence>
<protein>
    <submittedName>
        <fullName evidence="8">MFS transporter</fullName>
    </submittedName>
</protein>
<dbReference type="PROSITE" id="PS50850">
    <property type="entry name" value="MFS"/>
    <property type="match status" value="1"/>
</dbReference>
<feature type="transmembrane region" description="Helical" evidence="6">
    <location>
        <begin position="209"/>
        <end position="228"/>
    </location>
</feature>
<dbReference type="InterPro" id="IPR036259">
    <property type="entry name" value="MFS_trans_sf"/>
</dbReference>
<comment type="caution">
    <text evidence="8">The sequence shown here is derived from an EMBL/GenBank/DDBJ whole genome shotgun (WGS) entry which is preliminary data.</text>
</comment>
<dbReference type="InterPro" id="IPR050189">
    <property type="entry name" value="MFS_Efflux_Transporters"/>
</dbReference>
<dbReference type="InterPro" id="IPR020846">
    <property type="entry name" value="MFS_dom"/>
</dbReference>